<sequence length="89" mass="9672">MPTFRPRSCADPGLRAVREQERFKPPGGAHAGPDCRSSAWRRRVIALLPEVVIPAALLELYRLTKLNDGCWGDAVAADSGTPARGSSDW</sequence>
<accession>A0AAV7PKV1</accession>
<dbReference type="AlphaFoldDB" id="A0AAV7PKV1"/>
<evidence type="ECO:0000313" key="1">
    <source>
        <dbReference type="EMBL" id="KAJ1128730.1"/>
    </source>
</evidence>
<keyword evidence="2" id="KW-1185">Reference proteome</keyword>
<dbReference type="EMBL" id="JANPWB010000011">
    <property type="protein sequence ID" value="KAJ1128730.1"/>
    <property type="molecule type" value="Genomic_DNA"/>
</dbReference>
<name>A0AAV7PKV1_PLEWA</name>
<organism evidence="1 2">
    <name type="scientific">Pleurodeles waltl</name>
    <name type="common">Iberian ribbed newt</name>
    <dbReference type="NCBI Taxonomy" id="8319"/>
    <lineage>
        <taxon>Eukaryota</taxon>
        <taxon>Metazoa</taxon>
        <taxon>Chordata</taxon>
        <taxon>Craniata</taxon>
        <taxon>Vertebrata</taxon>
        <taxon>Euteleostomi</taxon>
        <taxon>Amphibia</taxon>
        <taxon>Batrachia</taxon>
        <taxon>Caudata</taxon>
        <taxon>Salamandroidea</taxon>
        <taxon>Salamandridae</taxon>
        <taxon>Pleurodelinae</taxon>
        <taxon>Pleurodeles</taxon>
    </lineage>
</organism>
<comment type="caution">
    <text evidence="1">The sequence shown here is derived from an EMBL/GenBank/DDBJ whole genome shotgun (WGS) entry which is preliminary data.</text>
</comment>
<proteinExistence type="predicted"/>
<gene>
    <name evidence="1" type="ORF">NDU88_007105</name>
</gene>
<evidence type="ECO:0000313" key="2">
    <source>
        <dbReference type="Proteomes" id="UP001066276"/>
    </source>
</evidence>
<reference evidence="1" key="1">
    <citation type="journal article" date="2022" name="bioRxiv">
        <title>Sequencing and chromosome-scale assembly of the giantPleurodeles waltlgenome.</title>
        <authorList>
            <person name="Brown T."/>
            <person name="Elewa A."/>
            <person name="Iarovenko S."/>
            <person name="Subramanian E."/>
            <person name="Araus A.J."/>
            <person name="Petzold A."/>
            <person name="Susuki M."/>
            <person name="Suzuki K.-i.T."/>
            <person name="Hayashi T."/>
            <person name="Toyoda A."/>
            <person name="Oliveira C."/>
            <person name="Osipova E."/>
            <person name="Leigh N.D."/>
            <person name="Simon A."/>
            <person name="Yun M.H."/>
        </authorList>
    </citation>
    <scope>NUCLEOTIDE SEQUENCE</scope>
    <source>
        <strain evidence="1">20211129_DDA</strain>
        <tissue evidence="1">Liver</tissue>
    </source>
</reference>
<dbReference type="Proteomes" id="UP001066276">
    <property type="component" value="Chromosome 7"/>
</dbReference>
<protein>
    <submittedName>
        <fullName evidence="1">Uncharacterized protein</fullName>
    </submittedName>
</protein>